<dbReference type="AlphaFoldDB" id="A0A821IT42"/>
<accession>A0A821IT42</accession>
<organism evidence="2 3">
    <name type="scientific">Rotaria socialis</name>
    <dbReference type="NCBI Taxonomy" id="392032"/>
    <lineage>
        <taxon>Eukaryota</taxon>
        <taxon>Metazoa</taxon>
        <taxon>Spiralia</taxon>
        <taxon>Gnathifera</taxon>
        <taxon>Rotifera</taxon>
        <taxon>Eurotatoria</taxon>
        <taxon>Bdelloidea</taxon>
        <taxon>Philodinida</taxon>
        <taxon>Philodinidae</taxon>
        <taxon>Rotaria</taxon>
    </lineage>
</organism>
<comment type="caution">
    <text evidence="2">The sequence shown here is derived from an EMBL/GenBank/DDBJ whole genome shotgun (WGS) entry which is preliminary data.</text>
</comment>
<sequence>EENLYSGIANGWEWMGMAENGLEYLSSRARNGPHVLPGRPGRSESRAENSGPWSPGIWFGSVGAKWSDCVFLI</sequence>
<evidence type="ECO:0000313" key="3">
    <source>
        <dbReference type="Proteomes" id="UP000663862"/>
    </source>
</evidence>
<evidence type="ECO:0000313" key="2">
    <source>
        <dbReference type="EMBL" id="CAF4710018.1"/>
    </source>
</evidence>
<gene>
    <name evidence="2" type="ORF">TSG867_LOCUS33685</name>
</gene>
<feature type="region of interest" description="Disordered" evidence="1">
    <location>
        <begin position="35"/>
        <end position="54"/>
    </location>
</feature>
<evidence type="ECO:0000256" key="1">
    <source>
        <dbReference type="SAM" id="MobiDB-lite"/>
    </source>
</evidence>
<protein>
    <submittedName>
        <fullName evidence="2">Uncharacterized protein</fullName>
    </submittedName>
</protein>
<proteinExistence type="predicted"/>
<name>A0A821IT42_9BILA</name>
<dbReference type="EMBL" id="CAJOBQ010011486">
    <property type="protein sequence ID" value="CAF4710018.1"/>
    <property type="molecule type" value="Genomic_DNA"/>
</dbReference>
<dbReference type="Proteomes" id="UP000663862">
    <property type="component" value="Unassembled WGS sequence"/>
</dbReference>
<reference evidence="2" key="1">
    <citation type="submission" date="2021-02" db="EMBL/GenBank/DDBJ databases">
        <authorList>
            <person name="Nowell W R."/>
        </authorList>
    </citation>
    <scope>NUCLEOTIDE SEQUENCE</scope>
</reference>
<feature type="non-terminal residue" evidence="2">
    <location>
        <position position="1"/>
    </location>
</feature>